<dbReference type="InterPro" id="IPR003789">
    <property type="entry name" value="Asn/Gln_tRNA_amidoTrase-B-like"/>
</dbReference>
<dbReference type="AlphaFoldDB" id="A0A0G0ZCF7"/>
<organism evidence="1 2">
    <name type="scientific">Candidatus Azambacteria bacterium GW2011_GWA1_42_19</name>
    <dbReference type="NCBI Taxonomy" id="1618609"/>
    <lineage>
        <taxon>Bacteria</taxon>
        <taxon>Candidatus Azamiibacteriota</taxon>
    </lineage>
</organism>
<proteinExistence type="predicted"/>
<dbReference type="Gene3D" id="1.10.1510.10">
    <property type="entry name" value="Uncharacterised protein YqeY/AIM41 PF09424, N-terminal domain"/>
    <property type="match status" value="1"/>
</dbReference>
<evidence type="ECO:0000313" key="2">
    <source>
        <dbReference type="Proteomes" id="UP000034951"/>
    </source>
</evidence>
<dbReference type="SUPFAM" id="SSF89095">
    <property type="entry name" value="GatB/YqeY motif"/>
    <property type="match status" value="1"/>
</dbReference>
<dbReference type="Proteomes" id="UP000034951">
    <property type="component" value="Unassembled WGS sequence"/>
</dbReference>
<sequence>MGLKERINEKLKDALKSGDTAVINTLRFLNSVIKNKELEKRTKLSKEGRPTEELEKLSELSDDEITSAILGEIKKRKESISQYETGGRKDLAEKEAAELTILKKYVPEEMPEEELRSVIKKKILEMGEVTMKDFGKTMGSVMSEVKGRAGGDAVKRIIEEELKL</sequence>
<evidence type="ECO:0008006" key="3">
    <source>
        <dbReference type="Google" id="ProtNLM"/>
    </source>
</evidence>
<reference evidence="1 2" key="1">
    <citation type="journal article" date="2015" name="Nature">
        <title>rRNA introns, odd ribosomes, and small enigmatic genomes across a large radiation of phyla.</title>
        <authorList>
            <person name="Brown C.T."/>
            <person name="Hug L.A."/>
            <person name="Thomas B.C."/>
            <person name="Sharon I."/>
            <person name="Castelle C.J."/>
            <person name="Singh A."/>
            <person name="Wilkins M.J."/>
            <person name="Williams K.H."/>
            <person name="Banfield J.F."/>
        </authorList>
    </citation>
    <scope>NUCLEOTIDE SEQUENCE [LARGE SCALE GENOMIC DNA]</scope>
</reference>
<dbReference type="InterPro" id="IPR042184">
    <property type="entry name" value="YqeY/Aim41_N"/>
</dbReference>
<dbReference type="PANTHER" id="PTHR28055:SF1">
    <property type="entry name" value="ALTERED INHERITANCE OF MITOCHONDRIA PROTEIN 41, MITOCHONDRIAL"/>
    <property type="match status" value="1"/>
</dbReference>
<dbReference type="Gene3D" id="1.10.10.410">
    <property type="match status" value="1"/>
</dbReference>
<name>A0A0G0ZCF7_9BACT</name>
<dbReference type="InterPro" id="IPR023168">
    <property type="entry name" value="GatB_Yqey_C_2"/>
</dbReference>
<dbReference type="InterPro" id="IPR019004">
    <property type="entry name" value="YqeY/Aim41"/>
</dbReference>
<accession>A0A0G0ZCF7</accession>
<dbReference type="PANTHER" id="PTHR28055">
    <property type="entry name" value="ALTERED INHERITANCE OF MITOCHONDRIA PROTEIN 41, MITOCHONDRIAL"/>
    <property type="match status" value="1"/>
</dbReference>
<gene>
    <name evidence="1" type="ORF">UV10_C0003G0021</name>
</gene>
<comment type="caution">
    <text evidence="1">The sequence shown here is derived from an EMBL/GenBank/DDBJ whole genome shotgun (WGS) entry which is preliminary data.</text>
</comment>
<dbReference type="Pfam" id="PF09424">
    <property type="entry name" value="YqeY"/>
    <property type="match status" value="1"/>
</dbReference>
<dbReference type="EMBL" id="LCDE01000003">
    <property type="protein sequence ID" value="KKS46392.1"/>
    <property type="molecule type" value="Genomic_DNA"/>
</dbReference>
<evidence type="ECO:0000313" key="1">
    <source>
        <dbReference type="EMBL" id="KKS46392.1"/>
    </source>
</evidence>
<dbReference type="GO" id="GO:0016884">
    <property type="term" value="F:carbon-nitrogen ligase activity, with glutamine as amido-N-donor"/>
    <property type="evidence" value="ECO:0007669"/>
    <property type="project" value="InterPro"/>
</dbReference>
<protein>
    <recommendedName>
        <fullName evidence="3">Glutamyl-tRNA amidotransferase</fullName>
    </recommendedName>
</protein>